<evidence type="ECO:0000256" key="6">
    <source>
        <dbReference type="ARBA" id="ARBA00022841"/>
    </source>
</evidence>
<evidence type="ECO:0000256" key="2">
    <source>
        <dbReference type="ARBA" id="ARBA00005182"/>
    </source>
</evidence>
<evidence type="ECO:0000313" key="9">
    <source>
        <dbReference type="Proteomes" id="UP000006250"/>
    </source>
</evidence>
<evidence type="ECO:0000259" key="7">
    <source>
        <dbReference type="Pfam" id="PF16822"/>
    </source>
</evidence>
<dbReference type="GO" id="GO:0042121">
    <property type="term" value="P:alginic acid biosynthetic process"/>
    <property type="evidence" value="ECO:0007669"/>
    <property type="project" value="UniProtKB-UniPathway"/>
</dbReference>
<evidence type="ECO:0000256" key="3">
    <source>
        <dbReference type="ARBA" id="ARBA00022679"/>
    </source>
</evidence>
<keyword evidence="9" id="KW-1185">Reference proteome</keyword>
<keyword evidence="6" id="KW-0016">Alginate biosynthesis</keyword>
<organism evidence="8 9">
    <name type="scientific">Solidesulfovibrio fructosivorans JJ]</name>
    <dbReference type="NCBI Taxonomy" id="596151"/>
    <lineage>
        <taxon>Bacteria</taxon>
        <taxon>Pseudomonadati</taxon>
        <taxon>Thermodesulfobacteriota</taxon>
        <taxon>Desulfovibrionia</taxon>
        <taxon>Desulfovibrionales</taxon>
        <taxon>Desulfovibrionaceae</taxon>
        <taxon>Solidesulfovibrio</taxon>
    </lineage>
</organism>
<keyword evidence="4" id="KW-0732">Signal</keyword>
<protein>
    <recommendedName>
        <fullName evidence="7">AlgX/AlgJ SGNH hydrolase-like domain-containing protein</fullName>
    </recommendedName>
</protein>
<evidence type="ECO:0000256" key="5">
    <source>
        <dbReference type="ARBA" id="ARBA00022764"/>
    </source>
</evidence>
<dbReference type="Proteomes" id="UP000006250">
    <property type="component" value="Unassembled WGS sequence"/>
</dbReference>
<reference evidence="8 9" key="1">
    <citation type="submission" date="2010-08" db="EMBL/GenBank/DDBJ databases">
        <title>The draft genome of Desulfovibrio fructosovorans JJ.</title>
        <authorList>
            <consortium name="US DOE Joint Genome Institute (JGI-PGF)"/>
            <person name="Lucas S."/>
            <person name="Copeland A."/>
            <person name="Lapidus A."/>
            <person name="Cheng J.-F."/>
            <person name="Bruce D."/>
            <person name="Goodwin L."/>
            <person name="Pitluck S."/>
            <person name="Land M.L."/>
            <person name="Hauser L."/>
            <person name="Chang Y.-J."/>
            <person name="Jeffries C."/>
            <person name="Wall J.D."/>
            <person name="Stahl D.A."/>
            <person name="Arkin A.P."/>
            <person name="Dehal P."/>
            <person name="Stolyar S.M."/>
            <person name="Hazen T.C."/>
            <person name="Woyke T.J."/>
        </authorList>
    </citation>
    <scope>NUCLEOTIDE SEQUENCE [LARGE SCALE GENOMIC DNA]</scope>
    <source>
        <strain evidence="8 9">JJ</strain>
    </source>
</reference>
<name>E1JWN6_SOLFR</name>
<evidence type="ECO:0000313" key="8">
    <source>
        <dbReference type="EMBL" id="EFL51333.1"/>
    </source>
</evidence>
<dbReference type="UniPathway" id="UPA00286"/>
<keyword evidence="5" id="KW-0574">Periplasm</keyword>
<evidence type="ECO:0000256" key="4">
    <source>
        <dbReference type="ARBA" id="ARBA00022729"/>
    </source>
</evidence>
<proteinExistence type="predicted"/>
<gene>
    <name evidence="8" type="ORF">DesfrDRAFT_2035</name>
</gene>
<comment type="subcellular location">
    <subcellularLocation>
        <location evidence="1">Periplasm</location>
    </subcellularLocation>
</comment>
<dbReference type="GO" id="GO:0016740">
    <property type="term" value="F:transferase activity"/>
    <property type="evidence" value="ECO:0007669"/>
    <property type="project" value="UniProtKB-KW"/>
</dbReference>
<comment type="pathway">
    <text evidence="2">Glycan biosynthesis; alginate biosynthesis.</text>
</comment>
<evidence type="ECO:0000256" key="1">
    <source>
        <dbReference type="ARBA" id="ARBA00004418"/>
    </source>
</evidence>
<dbReference type="AlphaFoldDB" id="E1JWN6"/>
<comment type="caution">
    <text evidence="8">The sequence shown here is derived from an EMBL/GenBank/DDBJ whole genome shotgun (WGS) entry which is preliminary data.</text>
</comment>
<accession>E1JWN6</accession>
<dbReference type="CDD" id="cd14440">
    <property type="entry name" value="AlgX_N_like_3"/>
    <property type="match status" value="1"/>
</dbReference>
<sequence length="397" mass="45481" precursor="true">MTFSRRTVAFLSCFLFVALLALPTVDRVFKFAPMTIIGEAGGGKLTELKLDPGTWVPWFNKLRHGYLEHHYSLRGLLITWESYLDTFVLASTSTSSQVVAGKDHWLFLAQDGARNILEDARSPYGLPKEAVALIAQEMERRREWLAARGIKYLVIVAPNKNTVYPEKLPDALRPVFQDTHLDRFVAYVKARTKVDIVNVTQALMEAKKKEQVFYSTDSHWNANGAFAAYEAIVPHLVKDFPAITPLTRSQFSVERFNWLPGDLANMMGLGGHLKEDRIMFVNKDWYKARGATYDGPMPAPYFETPQYSYTGDPKLPNALVFHDSFWWELLPFMAESFDKGLYVWLKPQTETEFRYFDTALIEKEKPDLVIDEYTERYILPTINGHFRIKSDAVAKAP</sequence>
<dbReference type="eggNOG" id="COG0457">
    <property type="taxonomic scope" value="Bacteria"/>
</dbReference>
<keyword evidence="3" id="KW-0808">Transferase</keyword>
<feature type="domain" description="AlgX/AlgJ SGNH hydrolase-like" evidence="7">
    <location>
        <begin position="98"/>
        <end position="271"/>
    </location>
</feature>
<dbReference type="GO" id="GO:0042597">
    <property type="term" value="C:periplasmic space"/>
    <property type="evidence" value="ECO:0007669"/>
    <property type="project" value="UniProtKB-SubCell"/>
</dbReference>
<dbReference type="Pfam" id="PF16822">
    <property type="entry name" value="ALGX"/>
    <property type="match status" value="1"/>
</dbReference>
<dbReference type="InterPro" id="IPR031811">
    <property type="entry name" value="ALGX/ALGJ_SGNH-like"/>
</dbReference>
<dbReference type="STRING" id="596151.DesfrDRAFT_2035"/>
<dbReference type="EMBL" id="AECZ01000011">
    <property type="protein sequence ID" value="EFL51333.1"/>
    <property type="molecule type" value="Genomic_DNA"/>
</dbReference>